<dbReference type="AlphaFoldDB" id="A0AAX0LBK9"/>
<name>A0AAX0LBK9_9BACT</name>
<keyword evidence="1" id="KW-0472">Membrane</keyword>
<evidence type="ECO:0008006" key="4">
    <source>
        <dbReference type="Google" id="ProtNLM"/>
    </source>
</evidence>
<feature type="transmembrane region" description="Helical" evidence="1">
    <location>
        <begin position="31"/>
        <end position="50"/>
    </location>
</feature>
<proteinExistence type="predicted"/>
<dbReference type="RefSeq" id="WP_078387931.1">
    <property type="nucleotide sequence ID" value="NZ_CP012547.1"/>
</dbReference>
<dbReference type="Proteomes" id="UP000189728">
    <property type="component" value="Unassembled WGS sequence"/>
</dbReference>
<sequence>MTKNILLKDNDLLDFYTFMVTSSKKARNTKIFNTIGVFSEIMIAFFILGFMLEKNILIIIGFILSFFWLFFYPFFLKNKQKKILRSFKINNNIKNMYIDVSDNYIAFYSDTKKDENTFLIDHISEIDECKNIFIIFISDSIHIIIPKNIENTDIVKYIAKKADKNILVFESLSYNDFLN</sequence>
<keyword evidence="1" id="KW-0812">Transmembrane</keyword>
<comment type="caution">
    <text evidence="2">The sequence shown here is derived from an EMBL/GenBank/DDBJ whole genome shotgun (WGS) entry which is preliminary data.</text>
</comment>
<reference evidence="2 3" key="1">
    <citation type="submission" date="2016-08" db="EMBL/GenBank/DDBJ databases">
        <title>Campylobacter species from sea mammals.</title>
        <authorList>
            <person name="Gilbert M.J."/>
            <person name="Byrne B.A."/>
            <person name="Zomer A.L."/>
            <person name="Wagenaar J.A."/>
        </authorList>
    </citation>
    <scope>NUCLEOTIDE SEQUENCE [LARGE SCALE GENOMIC DNA]</scope>
    <source>
        <strain evidence="2 3">1105248</strain>
    </source>
</reference>
<evidence type="ECO:0000313" key="2">
    <source>
        <dbReference type="EMBL" id="OPA81687.1"/>
    </source>
</evidence>
<accession>A0AAX0LBK9</accession>
<dbReference type="EMBL" id="MCRK01000012">
    <property type="protein sequence ID" value="OPA81687.1"/>
    <property type="molecule type" value="Genomic_DNA"/>
</dbReference>
<organism evidence="2 3">
    <name type="scientific">Campylobacter pinnipediorum subsp. pinnipediorum</name>
    <dbReference type="NCBI Taxonomy" id="1660067"/>
    <lineage>
        <taxon>Bacteria</taxon>
        <taxon>Pseudomonadati</taxon>
        <taxon>Campylobacterota</taxon>
        <taxon>Epsilonproteobacteria</taxon>
        <taxon>Campylobacterales</taxon>
        <taxon>Campylobacteraceae</taxon>
        <taxon>Campylobacter</taxon>
    </lineage>
</organism>
<evidence type="ECO:0000256" key="1">
    <source>
        <dbReference type="SAM" id="Phobius"/>
    </source>
</evidence>
<protein>
    <recommendedName>
        <fullName evidence="4">YcxB-like protein domain-containing protein</fullName>
    </recommendedName>
</protein>
<feature type="transmembrane region" description="Helical" evidence="1">
    <location>
        <begin position="56"/>
        <end position="76"/>
    </location>
</feature>
<evidence type="ECO:0000313" key="3">
    <source>
        <dbReference type="Proteomes" id="UP000189728"/>
    </source>
</evidence>
<gene>
    <name evidence="2" type="ORF">BFG04_00670</name>
</gene>
<keyword evidence="1" id="KW-1133">Transmembrane helix</keyword>